<keyword evidence="4 6" id="KW-1133">Transmembrane helix</keyword>
<dbReference type="OrthoDB" id="5125212at2"/>
<accession>A0A162FW53</accession>
<keyword evidence="5 6" id="KW-0472">Membrane</keyword>
<reference evidence="8 10" key="1">
    <citation type="submission" date="2015-08" db="EMBL/GenBank/DDBJ databases">
        <title>Draft Genome Sequence of Rathayibacter sp. Strain VKM Ac-2596 Isolated from Leaf Gall Induced by Plant-Parasitic Nematodes.</title>
        <authorList>
            <person name="Vasilenko O.V."/>
            <person name="Starodumova I.P."/>
            <person name="Tarlachkov S.V."/>
            <person name="Dorofeeva L.V."/>
            <person name="Evtushenko L.I."/>
        </authorList>
    </citation>
    <scope>NUCLEOTIDE SEQUENCE [LARGE SCALE GENOMIC DNA]</scope>
    <source>
        <strain evidence="8 10">VKM Ac-2596</strain>
    </source>
</reference>
<dbReference type="Proteomes" id="UP000076717">
    <property type="component" value="Unassembled WGS sequence"/>
</dbReference>
<evidence type="ECO:0000256" key="5">
    <source>
        <dbReference type="ARBA" id="ARBA00023136"/>
    </source>
</evidence>
<organism evidence="8 10">
    <name type="scientific">Rathayibacter tanaceti</name>
    <dbReference type="NCBI Taxonomy" id="1671680"/>
    <lineage>
        <taxon>Bacteria</taxon>
        <taxon>Bacillati</taxon>
        <taxon>Actinomycetota</taxon>
        <taxon>Actinomycetes</taxon>
        <taxon>Micrococcales</taxon>
        <taxon>Microbacteriaceae</taxon>
        <taxon>Rathayibacter</taxon>
    </lineage>
</organism>
<dbReference type="EMBL" id="CP047186">
    <property type="protein sequence ID" value="QHC54849.1"/>
    <property type="molecule type" value="Genomic_DNA"/>
</dbReference>
<dbReference type="RefSeq" id="WP_068212238.1">
    <property type="nucleotide sequence ID" value="NZ_CP047186.1"/>
</dbReference>
<evidence type="ECO:0000313" key="10">
    <source>
        <dbReference type="Proteomes" id="UP000076717"/>
    </source>
</evidence>
<keyword evidence="10" id="KW-1185">Reference proteome</keyword>
<evidence type="ECO:0000313" key="9">
    <source>
        <dbReference type="EMBL" id="QHC54849.1"/>
    </source>
</evidence>
<name>A0A162FW53_9MICO</name>
<dbReference type="EMBL" id="LIIN01000101">
    <property type="protein sequence ID" value="KZX20420.1"/>
    <property type="molecule type" value="Genomic_DNA"/>
</dbReference>
<evidence type="ECO:0000256" key="3">
    <source>
        <dbReference type="ARBA" id="ARBA00022692"/>
    </source>
</evidence>
<gene>
    <name evidence="8" type="ORF">ACH61_02476</name>
    <name evidence="9" type="ORF">GSU10_03795</name>
</gene>
<feature type="domain" description="Cardiolipin synthase N-terminal" evidence="7">
    <location>
        <begin position="21"/>
        <end position="63"/>
    </location>
</feature>
<evidence type="ECO:0000256" key="6">
    <source>
        <dbReference type="SAM" id="Phobius"/>
    </source>
</evidence>
<protein>
    <recommendedName>
        <fullName evidence="7">Cardiolipin synthase N-terminal domain-containing protein</fullName>
    </recommendedName>
</protein>
<dbReference type="AlphaFoldDB" id="A0A162FW53"/>
<proteinExistence type="predicted"/>
<feature type="transmembrane region" description="Helical" evidence="6">
    <location>
        <begin position="6"/>
        <end position="28"/>
    </location>
</feature>
<dbReference type="KEGG" id="rte:GSU10_03795"/>
<evidence type="ECO:0000259" key="7">
    <source>
        <dbReference type="Pfam" id="PF13396"/>
    </source>
</evidence>
<evidence type="ECO:0000313" key="8">
    <source>
        <dbReference type="EMBL" id="KZX20420.1"/>
    </source>
</evidence>
<reference evidence="9" key="3">
    <citation type="submission" date="2019-12" db="EMBL/GenBank/DDBJ databases">
        <title>Complete and Draft Genome Sequences of New Strains and Members of Some Known Species of the Genus Rathayibacter isolated from Plants.</title>
        <authorList>
            <person name="Tarlachkov S.V."/>
            <person name="Starodumova I.P."/>
            <person name="Dorofeeva L.V."/>
            <person name="Prisyazhnaya N.V."/>
            <person name="Leyn S.A."/>
            <person name="Zlamal J.E."/>
            <person name="Elane M.L."/>
            <person name="Osterman A.L."/>
            <person name="Nadler S.A."/>
            <person name="Subbotin S.A."/>
            <person name="Evtushenko L.I."/>
        </authorList>
    </citation>
    <scope>NUCLEOTIDE SEQUENCE</scope>
    <source>
        <strain evidence="9">VKM Ac-2761</strain>
    </source>
</reference>
<dbReference type="GO" id="GO:0005886">
    <property type="term" value="C:plasma membrane"/>
    <property type="evidence" value="ECO:0007669"/>
    <property type="project" value="UniProtKB-SubCell"/>
</dbReference>
<comment type="subcellular location">
    <subcellularLocation>
        <location evidence="1">Cell membrane</location>
        <topology evidence="1">Multi-pass membrane protein</topology>
    </subcellularLocation>
</comment>
<reference evidence="11" key="2">
    <citation type="submission" date="2019-12" db="EMBL/GenBank/DDBJ databases">
        <title>Complete and draft genome sequences of new strains and members of some known species of the genus Rathayibacter isolated from plants.</title>
        <authorList>
            <person name="Tarlachkov S.V."/>
            <person name="Starodumova I.P."/>
            <person name="Dorofeeva L.V."/>
            <person name="Prisyazhnaya N.V."/>
            <person name="Leyn S."/>
            <person name="Zlamal J."/>
            <person name="Elan M."/>
            <person name="Osterman A.L."/>
            <person name="Nadler S."/>
            <person name="Subbotin S.A."/>
            <person name="Evtushenko L.I."/>
        </authorList>
    </citation>
    <scope>NUCLEOTIDE SEQUENCE [LARGE SCALE GENOMIC DNA]</scope>
    <source>
        <strain evidence="11">VKM Ac-2761</strain>
    </source>
</reference>
<dbReference type="InterPro" id="IPR027379">
    <property type="entry name" value="CLS_N"/>
</dbReference>
<evidence type="ECO:0000256" key="2">
    <source>
        <dbReference type="ARBA" id="ARBA00022475"/>
    </source>
</evidence>
<evidence type="ECO:0000256" key="1">
    <source>
        <dbReference type="ARBA" id="ARBA00004651"/>
    </source>
</evidence>
<dbReference type="Proteomes" id="UP000465031">
    <property type="component" value="Chromosome"/>
</dbReference>
<dbReference type="Pfam" id="PF13396">
    <property type="entry name" value="PLDc_N"/>
    <property type="match status" value="1"/>
</dbReference>
<sequence length="75" mass="7849">MDGSSLATSLLVAVVGAAYVAFAILALTRIVGSTLDPLRTLAWVVAVVVAPFLGSLAWFTLGRPRPVVSAARLRR</sequence>
<keyword evidence="2" id="KW-1003">Cell membrane</keyword>
<feature type="transmembrane region" description="Helical" evidence="6">
    <location>
        <begin position="40"/>
        <end position="61"/>
    </location>
</feature>
<keyword evidence="3 6" id="KW-0812">Transmembrane</keyword>
<evidence type="ECO:0000256" key="4">
    <source>
        <dbReference type="ARBA" id="ARBA00022989"/>
    </source>
</evidence>
<evidence type="ECO:0000313" key="11">
    <source>
        <dbReference type="Proteomes" id="UP000465031"/>
    </source>
</evidence>